<protein>
    <submittedName>
        <fullName evidence="2">Uncharacterized protein</fullName>
    </submittedName>
</protein>
<feature type="compositionally biased region" description="Polar residues" evidence="1">
    <location>
        <begin position="34"/>
        <end position="43"/>
    </location>
</feature>
<dbReference type="EMBL" id="JWIN03000032">
    <property type="protein sequence ID" value="KAB1255538.1"/>
    <property type="molecule type" value="Genomic_DNA"/>
</dbReference>
<dbReference type="AlphaFoldDB" id="A0A5N4C9F3"/>
<name>A0A5N4C9F3_CAMDR</name>
<feature type="region of interest" description="Disordered" evidence="1">
    <location>
        <begin position="20"/>
        <end position="110"/>
    </location>
</feature>
<evidence type="ECO:0000256" key="1">
    <source>
        <dbReference type="SAM" id="MobiDB-lite"/>
    </source>
</evidence>
<sequence>MTVKALHTCSVSVRHAAMETQGSRHAVHARSRSGAGSYSITSSGRRRCVRERELGPKAPQLSTRGPPFTRALPPPPRGPGRGPGGCPGCLASCSPNRKPKLRPRVMLAQP</sequence>
<gene>
    <name evidence="2" type="ORF">Cadr_000027976</name>
</gene>
<evidence type="ECO:0000313" key="3">
    <source>
        <dbReference type="Proteomes" id="UP000299084"/>
    </source>
</evidence>
<keyword evidence="3" id="KW-1185">Reference proteome</keyword>
<comment type="caution">
    <text evidence="2">The sequence shown here is derived from an EMBL/GenBank/DDBJ whole genome shotgun (WGS) entry which is preliminary data.</text>
</comment>
<proteinExistence type="predicted"/>
<evidence type="ECO:0000313" key="2">
    <source>
        <dbReference type="EMBL" id="KAB1255538.1"/>
    </source>
</evidence>
<organism evidence="2 3">
    <name type="scientific">Camelus dromedarius</name>
    <name type="common">Dromedary</name>
    <name type="synonym">Arabian camel</name>
    <dbReference type="NCBI Taxonomy" id="9838"/>
    <lineage>
        <taxon>Eukaryota</taxon>
        <taxon>Metazoa</taxon>
        <taxon>Chordata</taxon>
        <taxon>Craniata</taxon>
        <taxon>Vertebrata</taxon>
        <taxon>Euteleostomi</taxon>
        <taxon>Mammalia</taxon>
        <taxon>Eutheria</taxon>
        <taxon>Laurasiatheria</taxon>
        <taxon>Artiodactyla</taxon>
        <taxon>Tylopoda</taxon>
        <taxon>Camelidae</taxon>
        <taxon>Camelus</taxon>
    </lineage>
</organism>
<accession>A0A5N4C9F3</accession>
<reference evidence="2 3" key="1">
    <citation type="journal article" date="2019" name="Mol. Ecol. Resour.">
        <title>Improving Illumina assemblies with Hi-C and long reads: an example with the North African dromedary.</title>
        <authorList>
            <person name="Elbers J.P."/>
            <person name="Rogers M.F."/>
            <person name="Perelman P.L."/>
            <person name="Proskuryakova A.A."/>
            <person name="Serdyukova N.A."/>
            <person name="Johnson W.E."/>
            <person name="Horin P."/>
            <person name="Corander J."/>
            <person name="Murphy D."/>
            <person name="Burger P.A."/>
        </authorList>
    </citation>
    <scope>NUCLEOTIDE SEQUENCE [LARGE SCALE GENOMIC DNA]</scope>
    <source>
        <strain evidence="2">Drom800</strain>
        <tissue evidence="2">Blood</tissue>
    </source>
</reference>
<dbReference type="Proteomes" id="UP000299084">
    <property type="component" value="Unassembled WGS sequence"/>
</dbReference>